<dbReference type="GO" id="GO:0004764">
    <property type="term" value="F:shikimate 3-dehydrogenase (NADP+) activity"/>
    <property type="evidence" value="ECO:0007669"/>
    <property type="project" value="UniProtKB-EC"/>
</dbReference>
<comment type="pathway">
    <text evidence="1">Metabolic intermediate biosynthesis; chorismate biosynthesis; chorismate from D-erythrose 4-phosphate and phosphoenolpyruvate: step 4/7.</text>
</comment>
<gene>
    <name evidence="5" type="primary">aroE_2</name>
    <name evidence="5" type="ORF">Enr8_24940</name>
</gene>
<dbReference type="Gene3D" id="3.40.50.720">
    <property type="entry name" value="NAD(P)-binding Rossmann-like Domain"/>
    <property type="match status" value="1"/>
</dbReference>
<dbReference type="GO" id="GO:0009073">
    <property type="term" value="P:aromatic amino acid family biosynthetic process"/>
    <property type="evidence" value="ECO:0007669"/>
    <property type="project" value="UniProtKB-KW"/>
</dbReference>
<keyword evidence="6" id="KW-1185">Reference proteome</keyword>
<protein>
    <submittedName>
        <fullName evidence="5">Shikimate dehydrogenase</fullName>
        <ecNumber evidence="5">1.1.1.25</ecNumber>
    </submittedName>
</protein>
<dbReference type="PANTHER" id="PTHR21089:SF1">
    <property type="entry name" value="BIFUNCTIONAL 3-DEHYDROQUINATE DEHYDRATASE_SHIKIMATE DEHYDROGENASE, CHLOROPLASTIC"/>
    <property type="match status" value="1"/>
</dbReference>
<dbReference type="RefSeq" id="WP_222434862.1">
    <property type="nucleotide sequence ID" value="NZ_SJPF01000003.1"/>
</dbReference>
<feature type="domain" description="Shikimate dehydrogenase substrate binding N-terminal" evidence="4">
    <location>
        <begin position="25"/>
        <end position="94"/>
    </location>
</feature>
<dbReference type="InterPro" id="IPR046346">
    <property type="entry name" value="Aminoacid_DH-like_N_sf"/>
</dbReference>
<dbReference type="EMBL" id="SJPF01000003">
    <property type="protein sequence ID" value="TWT32689.1"/>
    <property type="molecule type" value="Genomic_DNA"/>
</dbReference>
<organism evidence="5 6">
    <name type="scientific">Blastopirellula retiformator</name>
    <dbReference type="NCBI Taxonomy" id="2527970"/>
    <lineage>
        <taxon>Bacteria</taxon>
        <taxon>Pseudomonadati</taxon>
        <taxon>Planctomycetota</taxon>
        <taxon>Planctomycetia</taxon>
        <taxon>Pirellulales</taxon>
        <taxon>Pirellulaceae</taxon>
        <taxon>Blastopirellula</taxon>
    </lineage>
</organism>
<dbReference type="PANTHER" id="PTHR21089">
    <property type="entry name" value="SHIKIMATE DEHYDROGENASE"/>
    <property type="match status" value="1"/>
</dbReference>
<dbReference type="GO" id="GO:0005829">
    <property type="term" value="C:cytosol"/>
    <property type="evidence" value="ECO:0007669"/>
    <property type="project" value="TreeGrafter"/>
</dbReference>
<evidence type="ECO:0000313" key="5">
    <source>
        <dbReference type="EMBL" id="TWT32689.1"/>
    </source>
</evidence>
<dbReference type="SUPFAM" id="SSF51735">
    <property type="entry name" value="NAD(P)-binding Rossmann-fold domains"/>
    <property type="match status" value="1"/>
</dbReference>
<dbReference type="Pfam" id="PF08501">
    <property type="entry name" value="Shikimate_dh_N"/>
    <property type="match status" value="1"/>
</dbReference>
<evidence type="ECO:0000256" key="2">
    <source>
        <dbReference type="ARBA" id="ARBA00023002"/>
    </source>
</evidence>
<keyword evidence="2 5" id="KW-0560">Oxidoreductase</keyword>
<dbReference type="GO" id="GO:0009423">
    <property type="term" value="P:chorismate biosynthetic process"/>
    <property type="evidence" value="ECO:0007669"/>
    <property type="project" value="TreeGrafter"/>
</dbReference>
<proteinExistence type="predicted"/>
<keyword evidence="3" id="KW-0028">Amino-acid biosynthesis</keyword>
<sequence>MSHETLQEIVCSLGFPAAGNPTQYVMEKCFEAASCDWRCLTLEVEPSDIADALRGTKALGFLGAAIGPPFLQEAVALLDEKTPVVEIGGIVNCVSIRDGKLHGEYSEAAAVAKVLRDVAKKRIVIAGADNRGRAIAAQLAAMSPQKLTILAAADEPGRSLADRLAADYQIETAYQLVEKPWPLAEVDIVVQTTDEEDKPLIDLATLTGDMTIVDLAITPSNALGDAVEASSATLHDGLTIAAHVQAINYHVWTGGEADVTMIRETLEEYLGV</sequence>
<accession>A0A5C5V423</accession>
<dbReference type="InterPro" id="IPR036291">
    <property type="entry name" value="NAD(P)-bd_dom_sf"/>
</dbReference>
<evidence type="ECO:0000256" key="1">
    <source>
        <dbReference type="ARBA" id="ARBA00004871"/>
    </source>
</evidence>
<dbReference type="InterPro" id="IPR013708">
    <property type="entry name" value="Shikimate_DH-bd_N"/>
</dbReference>
<evidence type="ECO:0000259" key="4">
    <source>
        <dbReference type="Pfam" id="PF08501"/>
    </source>
</evidence>
<dbReference type="SUPFAM" id="SSF53223">
    <property type="entry name" value="Aminoacid dehydrogenase-like, N-terminal domain"/>
    <property type="match status" value="1"/>
</dbReference>
<keyword evidence="3" id="KW-0057">Aromatic amino acid biosynthesis</keyword>
<dbReference type="AlphaFoldDB" id="A0A5C5V423"/>
<reference evidence="5 6" key="1">
    <citation type="submission" date="2019-02" db="EMBL/GenBank/DDBJ databases">
        <title>Deep-cultivation of Planctomycetes and their phenomic and genomic characterization uncovers novel biology.</title>
        <authorList>
            <person name="Wiegand S."/>
            <person name="Jogler M."/>
            <person name="Boedeker C."/>
            <person name="Pinto D."/>
            <person name="Vollmers J."/>
            <person name="Rivas-Marin E."/>
            <person name="Kohn T."/>
            <person name="Peeters S.H."/>
            <person name="Heuer A."/>
            <person name="Rast P."/>
            <person name="Oberbeckmann S."/>
            <person name="Bunk B."/>
            <person name="Jeske O."/>
            <person name="Meyerdierks A."/>
            <person name="Storesund J.E."/>
            <person name="Kallscheuer N."/>
            <person name="Luecker S."/>
            <person name="Lage O.M."/>
            <person name="Pohl T."/>
            <person name="Merkel B.J."/>
            <person name="Hornburger P."/>
            <person name="Mueller R.-W."/>
            <person name="Bruemmer F."/>
            <person name="Labrenz M."/>
            <person name="Spormann A.M."/>
            <person name="Op Den Camp H."/>
            <person name="Overmann J."/>
            <person name="Amann R."/>
            <person name="Jetten M.S.M."/>
            <person name="Mascher T."/>
            <person name="Medema M.H."/>
            <person name="Devos D.P."/>
            <person name="Kaster A.-K."/>
            <person name="Ovreas L."/>
            <person name="Rohde M."/>
            <person name="Galperin M.Y."/>
            <person name="Jogler C."/>
        </authorList>
    </citation>
    <scope>NUCLEOTIDE SEQUENCE [LARGE SCALE GENOMIC DNA]</scope>
    <source>
        <strain evidence="5 6">Enr8</strain>
    </source>
</reference>
<dbReference type="Gene3D" id="3.40.50.10860">
    <property type="entry name" value="Leucine Dehydrogenase, chain A, domain 1"/>
    <property type="match status" value="1"/>
</dbReference>
<comment type="caution">
    <text evidence="5">The sequence shown here is derived from an EMBL/GenBank/DDBJ whole genome shotgun (WGS) entry which is preliminary data.</text>
</comment>
<dbReference type="EC" id="1.1.1.25" evidence="5"/>
<name>A0A5C5V423_9BACT</name>
<dbReference type="Proteomes" id="UP000318878">
    <property type="component" value="Unassembled WGS sequence"/>
</dbReference>
<dbReference type="GO" id="GO:0050661">
    <property type="term" value="F:NADP binding"/>
    <property type="evidence" value="ECO:0007669"/>
    <property type="project" value="TreeGrafter"/>
</dbReference>
<evidence type="ECO:0000313" key="6">
    <source>
        <dbReference type="Proteomes" id="UP000318878"/>
    </source>
</evidence>
<dbReference type="InterPro" id="IPR022893">
    <property type="entry name" value="Shikimate_DH_fam"/>
</dbReference>
<dbReference type="GO" id="GO:0019632">
    <property type="term" value="P:shikimate metabolic process"/>
    <property type="evidence" value="ECO:0007669"/>
    <property type="project" value="TreeGrafter"/>
</dbReference>
<evidence type="ECO:0000256" key="3">
    <source>
        <dbReference type="ARBA" id="ARBA00023141"/>
    </source>
</evidence>